<gene>
    <name evidence="3" type="ORF">HMPREF3213_03733</name>
    <name evidence="2" type="ORF">SB48_HM08orf05884</name>
</gene>
<protein>
    <submittedName>
        <fullName evidence="3">Uncharacterized protein</fullName>
    </submittedName>
</protein>
<sequence>MSFWSRKGEPESTVRSAPVVQQNIPGKSEGFGKARKPLSQ</sequence>
<dbReference type="EMBL" id="LRPN01000196">
    <property type="protein sequence ID" value="KWZ76558.1"/>
    <property type="molecule type" value="Genomic_DNA"/>
</dbReference>
<dbReference type="AlphaFoldDB" id="A0A0C5C812"/>
<feature type="compositionally biased region" description="Basic and acidic residues" evidence="1">
    <location>
        <begin position="1"/>
        <end position="12"/>
    </location>
</feature>
<reference evidence="5" key="4">
    <citation type="submission" date="2016-01" db="EMBL/GenBank/DDBJ databases">
        <authorList>
            <person name="Mitreva M."/>
            <person name="Pepin K.H."/>
            <person name="Mihindukulasuriya K.A."/>
            <person name="Fulton R."/>
            <person name="Fronick C."/>
            <person name="O'Laughlin M."/>
            <person name="Miner T."/>
            <person name="Herter B."/>
            <person name="Rosa B.A."/>
            <person name="Cordes M."/>
            <person name="Tomlinson C."/>
            <person name="Wollam A."/>
            <person name="Palsikar V.B."/>
            <person name="Mardis E.R."/>
            <person name="Wilson R.K."/>
        </authorList>
    </citation>
    <scope>NUCLEOTIDE SEQUENCE [LARGE SCALE GENOMIC DNA]</scope>
    <source>
        <strain evidence="5">GED7749B</strain>
    </source>
</reference>
<evidence type="ECO:0000256" key="1">
    <source>
        <dbReference type="SAM" id="MobiDB-lite"/>
    </source>
</evidence>
<dbReference type="Proteomes" id="UP000070376">
    <property type="component" value="Unassembled WGS sequence"/>
</dbReference>
<dbReference type="EMBL" id="CP010525">
    <property type="protein sequence ID" value="AJO24498.1"/>
    <property type="molecule type" value="Genomic_DNA"/>
</dbReference>
<reference evidence="2" key="1">
    <citation type="submission" date="2015-01" db="EMBL/GenBank/DDBJ databases">
        <title>Comparative genome analysis of Bacillus coagulans HM-08, Clostridium butyricum HM-68, Bacillus subtilis HM-66 and Bacillus licheniformis BL-09.</title>
        <authorList>
            <person name="Zhang H."/>
        </authorList>
    </citation>
    <scope>NUCLEOTIDE SEQUENCE [LARGE SCALE GENOMIC DNA]</scope>
    <source>
        <strain evidence="2">HM-08</strain>
    </source>
</reference>
<proteinExistence type="predicted"/>
<dbReference type="Proteomes" id="UP000032024">
    <property type="component" value="Chromosome"/>
</dbReference>
<evidence type="ECO:0000313" key="2">
    <source>
        <dbReference type="EMBL" id="AJO24498.1"/>
    </source>
</evidence>
<evidence type="ECO:0000313" key="4">
    <source>
        <dbReference type="Proteomes" id="UP000032024"/>
    </source>
</evidence>
<organism evidence="3 5">
    <name type="scientific">Heyndrickxia coagulans</name>
    <name type="common">Weizmannia coagulans</name>
    <dbReference type="NCBI Taxonomy" id="1398"/>
    <lineage>
        <taxon>Bacteria</taxon>
        <taxon>Bacillati</taxon>
        <taxon>Bacillota</taxon>
        <taxon>Bacilli</taxon>
        <taxon>Bacillales</taxon>
        <taxon>Bacillaceae</taxon>
        <taxon>Heyndrickxia</taxon>
    </lineage>
</organism>
<reference evidence="4" key="2">
    <citation type="submission" date="2015-01" db="EMBL/GenBank/DDBJ databases">
        <title>Comparative genome analysis of Bacillus coagulans HM-08, Clostridium butyricum HM-68, Bacillus subtilis HM-66 and Bacillus paralicheniformis BL-09.</title>
        <authorList>
            <person name="Zhang H."/>
        </authorList>
    </citation>
    <scope>NUCLEOTIDE SEQUENCE [LARGE SCALE GENOMIC DNA]</scope>
    <source>
        <strain evidence="4">HM-08</strain>
    </source>
</reference>
<evidence type="ECO:0000313" key="5">
    <source>
        <dbReference type="Proteomes" id="UP000070376"/>
    </source>
</evidence>
<feature type="compositionally biased region" description="Polar residues" evidence="1">
    <location>
        <begin position="13"/>
        <end position="25"/>
    </location>
</feature>
<feature type="region of interest" description="Disordered" evidence="1">
    <location>
        <begin position="1"/>
        <end position="40"/>
    </location>
</feature>
<evidence type="ECO:0000313" key="3">
    <source>
        <dbReference type="EMBL" id="KWZ76558.1"/>
    </source>
</evidence>
<dbReference type="PATRIC" id="fig|1398.18.peg.3659"/>
<name>A0A0C5C812_HEYCO</name>
<reference evidence="3" key="3">
    <citation type="submission" date="2016-01" db="EMBL/GenBank/DDBJ databases">
        <authorList>
            <person name="Oliw E.H."/>
        </authorList>
    </citation>
    <scope>NUCLEOTIDE SEQUENCE [LARGE SCALE GENOMIC DNA]</scope>
    <source>
        <strain evidence="3">GED7749B</strain>
    </source>
</reference>
<keyword evidence="4" id="KW-1185">Reference proteome</keyword>
<accession>A0A0C5C812</accession>